<evidence type="ECO:0000313" key="9">
    <source>
        <dbReference type="EMBL" id="MCB8881407.1"/>
    </source>
</evidence>
<dbReference type="RefSeq" id="WP_227308078.1">
    <property type="nucleotide sequence ID" value="NZ_JAESVA010000004.1"/>
</dbReference>
<keyword evidence="6 9" id="KW-0067">ATP-binding</keyword>
<evidence type="ECO:0000256" key="2">
    <source>
        <dbReference type="ARBA" id="ARBA00005417"/>
    </source>
</evidence>
<dbReference type="GO" id="GO:0005524">
    <property type="term" value="F:ATP binding"/>
    <property type="evidence" value="ECO:0007669"/>
    <property type="project" value="UniProtKB-KW"/>
</dbReference>
<sequence length="612" mass="67055">MTSEPAIVLQAQDIAIAYGNAPPVVNGLDITIRQGEVVGLLGESGCGKSTAAYSLLGLARPPGRITRGSVSFEGRNLLTMPAEDLRAVRGRGIGLIVQNPRSALNPMLRVGRQIANVWRSHQKGNEEAARARAIEMLRLVGINDPERRIEAYAHELSGGMAQRVLIAIALSSAPKLLVADEPTSGLDVTIQAQLLDQMWQATRTTGSSVLLVTQETGIIANYCDRVLVMHGGRIVEAVTTRRFFGAPQHAASRAILEVSAAEEEHRPTELPTAETTPLIDVEKLSRFFEIRNSPKRVQAVSEVSFTIGVGQTLGLVGESGSGKTTVGRCLLRLLEPSAGRIVYRGTPISTLAKRELRKFRAKLQIVLQDPYDSLDLRWTIERSLREPLDQHTTLSRADKRRHVERLLRLVDLPAATAAARPRNLGSGVLQRINIARALANDPEFLVLDEPTSVLAPSARIGLVRLLRRLQKELGLSFLFISHDLTTVSQVCHRVAVMYLSQVVELGNTEDIFNNPRHPYTRALIASHLAPDPHNRRVDRPRIGSLSGEIPSPIDLPSGCYLFSRCPHAVARCEAEPQDLLPDGQGRWTRCWRARAGELDLRAPEPLEATIGA</sequence>
<dbReference type="NCBIfam" id="TIGR01727">
    <property type="entry name" value="oligo_HPY"/>
    <property type="match status" value="1"/>
</dbReference>
<evidence type="ECO:0000256" key="6">
    <source>
        <dbReference type="ARBA" id="ARBA00022840"/>
    </source>
</evidence>
<dbReference type="PROSITE" id="PS00211">
    <property type="entry name" value="ABC_TRANSPORTER_1"/>
    <property type="match status" value="1"/>
</dbReference>
<evidence type="ECO:0000256" key="3">
    <source>
        <dbReference type="ARBA" id="ARBA00022448"/>
    </source>
</evidence>
<dbReference type="EMBL" id="JAESVA010000004">
    <property type="protein sequence ID" value="MCB8881407.1"/>
    <property type="molecule type" value="Genomic_DNA"/>
</dbReference>
<evidence type="ECO:0000313" key="10">
    <source>
        <dbReference type="Proteomes" id="UP000721844"/>
    </source>
</evidence>
<accession>A0A963Z214</accession>
<evidence type="ECO:0000256" key="5">
    <source>
        <dbReference type="ARBA" id="ARBA00022741"/>
    </source>
</evidence>
<dbReference type="InterPro" id="IPR003439">
    <property type="entry name" value="ABC_transporter-like_ATP-bd"/>
</dbReference>
<dbReference type="Gene3D" id="3.40.50.300">
    <property type="entry name" value="P-loop containing nucleotide triphosphate hydrolases"/>
    <property type="match status" value="2"/>
</dbReference>
<dbReference type="SMART" id="SM00382">
    <property type="entry name" value="AAA"/>
    <property type="match status" value="2"/>
</dbReference>
<dbReference type="SUPFAM" id="SSF52540">
    <property type="entry name" value="P-loop containing nucleoside triphosphate hydrolases"/>
    <property type="match status" value="2"/>
</dbReference>
<dbReference type="NCBIfam" id="NF008453">
    <property type="entry name" value="PRK11308.1"/>
    <property type="match status" value="2"/>
</dbReference>
<comment type="similarity">
    <text evidence="2">Belongs to the ABC transporter superfamily.</text>
</comment>
<dbReference type="InterPro" id="IPR003593">
    <property type="entry name" value="AAA+_ATPase"/>
</dbReference>
<evidence type="ECO:0000259" key="8">
    <source>
        <dbReference type="PROSITE" id="PS50893"/>
    </source>
</evidence>
<reference evidence="9 10" key="1">
    <citation type="journal article" date="2021" name="Microorganisms">
        <title>Acidisoma silvae sp. nov. and Acidisomacellulosilytica sp. nov., Two Acidophilic Bacteria Isolated from Decaying Wood, Hydrolyzing Cellulose and Producing Poly-3-hydroxybutyrate.</title>
        <authorList>
            <person name="Mieszkin S."/>
            <person name="Pouder E."/>
            <person name="Uroz S."/>
            <person name="Simon-Colin C."/>
            <person name="Alain K."/>
        </authorList>
    </citation>
    <scope>NUCLEOTIDE SEQUENCE [LARGE SCALE GENOMIC DNA]</scope>
    <source>
        <strain evidence="9 10">HW T5.17</strain>
    </source>
</reference>
<dbReference type="InterPro" id="IPR017871">
    <property type="entry name" value="ABC_transporter-like_CS"/>
</dbReference>
<name>A0A963Z214_9PROT</name>
<keyword evidence="5" id="KW-0547">Nucleotide-binding</keyword>
<dbReference type="PANTHER" id="PTHR43297">
    <property type="entry name" value="OLIGOPEPTIDE TRANSPORT ATP-BINDING PROTEIN APPD"/>
    <property type="match status" value="1"/>
</dbReference>
<keyword evidence="4" id="KW-1003">Cell membrane</keyword>
<evidence type="ECO:0000256" key="7">
    <source>
        <dbReference type="ARBA" id="ARBA00023136"/>
    </source>
</evidence>
<dbReference type="InterPro" id="IPR050388">
    <property type="entry name" value="ABC_Ni/Peptide_Import"/>
</dbReference>
<gene>
    <name evidence="9" type="ORF">ACELLULO517_14250</name>
</gene>
<dbReference type="Proteomes" id="UP000721844">
    <property type="component" value="Unassembled WGS sequence"/>
</dbReference>
<dbReference type="NCBIfam" id="NF007739">
    <property type="entry name" value="PRK10419.1"/>
    <property type="match status" value="2"/>
</dbReference>
<feature type="domain" description="ABC transporter" evidence="8">
    <location>
        <begin position="279"/>
        <end position="524"/>
    </location>
</feature>
<comment type="caution">
    <text evidence="9">The sequence shown here is derived from an EMBL/GenBank/DDBJ whole genome shotgun (WGS) entry which is preliminary data.</text>
</comment>
<keyword evidence="7" id="KW-0472">Membrane</keyword>
<protein>
    <submittedName>
        <fullName evidence="9">ABC transporter ATP-binding protein</fullName>
    </submittedName>
</protein>
<evidence type="ECO:0000256" key="4">
    <source>
        <dbReference type="ARBA" id="ARBA00022475"/>
    </source>
</evidence>
<dbReference type="Pfam" id="PF00005">
    <property type="entry name" value="ABC_tran"/>
    <property type="match status" value="2"/>
</dbReference>
<feature type="domain" description="ABC transporter" evidence="8">
    <location>
        <begin position="9"/>
        <end position="256"/>
    </location>
</feature>
<dbReference type="AlphaFoldDB" id="A0A963Z214"/>
<keyword evidence="10" id="KW-1185">Reference proteome</keyword>
<evidence type="ECO:0000256" key="1">
    <source>
        <dbReference type="ARBA" id="ARBA00004417"/>
    </source>
</evidence>
<dbReference type="InterPro" id="IPR013563">
    <property type="entry name" value="Oligopep_ABC_C"/>
</dbReference>
<dbReference type="InterPro" id="IPR027417">
    <property type="entry name" value="P-loop_NTPase"/>
</dbReference>
<dbReference type="GO" id="GO:0016887">
    <property type="term" value="F:ATP hydrolysis activity"/>
    <property type="evidence" value="ECO:0007669"/>
    <property type="project" value="InterPro"/>
</dbReference>
<dbReference type="PANTHER" id="PTHR43297:SF2">
    <property type="entry name" value="DIPEPTIDE TRANSPORT ATP-BINDING PROTEIN DPPD"/>
    <property type="match status" value="1"/>
</dbReference>
<dbReference type="CDD" id="cd03257">
    <property type="entry name" value="ABC_NikE_OppD_transporters"/>
    <property type="match status" value="2"/>
</dbReference>
<proteinExistence type="inferred from homology"/>
<comment type="subcellular location">
    <subcellularLocation>
        <location evidence="1">Cell inner membrane</location>
        <topology evidence="1">Peripheral membrane protein</topology>
    </subcellularLocation>
</comment>
<organism evidence="9 10">
    <name type="scientific">Acidisoma cellulosilyticum</name>
    <dbReference type="NCBI Taxonomy" id="2802395"/>
    <lineage>
        <taxon>Bacteria</taxon>
        <taxon>Pseudomonadati</taxon>
        <taxon>Pseudomonadota</taxon>
        <taxon>Alphaproteobacteria</taxon>
        <taxon>Acetobacterales</taxon>
        <taxon>Acidocellaceae</taxon>
        <taxon>Acidisoma</taxon>
    </lineage>
</organism>
<dbReference type="GO" id="GO:0005886">
    <property type="term" value="C:plasma membrane"/>
    <property type="evidence" value="ECO:0007669"/>
    <property type="project" value="UniProtKB-SubCell"/>
</dbReference>
<keyword evidence="3" id="KW-0813">Transport</keyword>
<dbReference type="Pfam" id="PF08352">
    <property type="entry name" value="oligo_HPY"/>
    <property type="match status" value="1"/>
</dbReference>
<dbReference type="GO" id="GO:0015833">
    <property type="term" value="P:peptide transport"/>
    <property type="evidence" value="ECO:0007669"/>
    <property type="project" value="InterPro"/>
</dbReference>
<dbReference type="PROSITE" id="PS50893">
    <property type="entry name" value="ABC_TRANSPORTER_2"/>
    <property type="match status" value="2"/>
</dbReference>